<dbReference type="RefSeq" id="XP_022467524.1">
    <property type="nucleotide sequence ID" value="XM_022625971.1"/>
</dbReference>
<sequence length="144" mass="16708">MTRSYHQSVFGEPGRPPGLPVLFLRSRLRRNLYERFYPQDRNCLECAQTPSPDKDCLHHISSEEIQVRWPASPFTRFAALKTKHEGLVRRVTLFEELFGLLLMRSEAETVEIIGRMRTVNTETDSEDRVKFIKNADLLMQLASA</sequence>
<dbReference type="Proteomes" id="UP000176998">
    <property type="component" value="Unassembled WGS sequence"/>
</dbReference>
<reference evidence="1 2" key="1">
    <citation type="submission" date="2016-09" db="EMBL/GenBank/DDBJ databases">
        <authorList>
            <person name="Capua I."/>
            <person name="De Benedictis P."/>
            <person name="Joannis T."/>
            <person name="Lombin L.H."/>
            <person name="Cattoli G."/>
        </authorList>
    </citation>
    <scope>NUCLEOTIDE SEQUENCE [LARGE SCALE GENOMIC DNA]</scope>
    <source>
        <strain evidence="1 2">IMI 309357</strain>
    </source>
</reference>
<dbReference type="OrthoDB" id="426882at2759"/>
<dbReference type="AlphaFoldDB" id="A0A1G4AMF5"/>
<accession>A0A1G4AMF5</accession>
<proteinExistence type="predicted"/>
<comment type="caution">
    <text evidence="1">The sequence shown here is derived from an EMBL/GenBank/DDBJ whole genome shotgun (WGS) entry which is preliminary data.</text>
</comment>
<dbReference type="GeneID" id="34567481"/>
<protein>
    <submittedName>
        <fullName evidence="1">Uncharacterized protein</fullName>
    </submittedName>
</protein>
<dbReference type="EMBL" id="MJBS01000276">
    <property type="protein sequence ID" value="OHE90347.1"/>
    <property type="molecule type" value="Genomic_DNA"/>
</dbReference>
<gene>
    <name evidence="1" type="ORF">CORC01_14360</name>
</gene>
<dbReference type="STRING" id="1209926.A0A1G4AMF5"/>
<organism evidence="1 2">
    <name type="scientific">Colletotrichum orchidophilum</name>
    <dbReference type="NCBI Taxonomy" id="1209926"/>
    <lineage>
        <taxon>Eukaryota</taxon>
        <taxon>Fungi</taxon>
        <taxon>Dikarya</taxon>
        <taxon>Ascomycota</taxon>
        <taxon>Pezizomycotina</taxon>
        <taxon>Sordariomycetes</taxon>
        <taxon>Hypocreomycetidae</taxon>
        <taxon>Glomerellales</taxon>
        <taxon>Glomerellaceae</taxon>
        <taxon>Colletotrichum</taxon>
    </lineage>
</organism>
<evidence type="ECO:0000313" key="2">
    <source>
        <dbReference type="Proteomes" id="UP000176998"/>
    </source>
</evidence>
<evidence type="ECO:0000313" key="1">
    <source>
        <dbReference type="EMBL" id="OHE90347.1"/>
    </source>
</evidence>
<keyword evidence="2" id="KW-1185">Reference proteome</keyword>
<name>A0A1G4AMF5_9PEZI</name>